<dbReference type="InterPro" id="IPR011611">
    <property type="entry name" value="PfkB_dom"/>
</dbReference>
<sequence>MPSPPVVTLTLNPALDLHEEVPGPRLHALNRASRGTFEPSGKGINVARALHELGLEVTAVAPLGGPLGRLIREALEAQGLNLRACPVAGETRLNVKIADQAGRTTEFNLPGPALSGEELGRVWDALRSVARPGSWVVLAGSLPPGVPATLYGDWTRALQAQGATVLLDAGGEALRGALASGPFLIKPNREEAQAALGSPIRTRQDALDAARRLRALGARQVALSLGAQGALLLGEEAVFATPPEVVVRSTVGCGDALLAGLIASLRWGRGWQGAARFATAYAAARAQHGGPDFGAAGRAQPLLDAVQLVGAAEQGAQERGVELWT</sequence>
<evidence type="ECO:0000256" key="3">
    <source>
        <dbReference type="ARBA" id="ARBA00022741"/>
    </source>
</evidence>
<feature type="domain" description="Carbohydrate kinase PfkB" evidence="7">
    <location>
        <begin position="27"/>
        <end position="292"/>
    </location>
</feature>
<evidence type="ECO:0000256" key="6">
    <source>
        <dbReference type="PIRNR" id="PIRNR000535"/>
    </source>
</evidence>
<dbReference type="SUPFAM" id="SSF53613">
    <property type="entry name" value="Ribokinase-like"/>
    <property type="match status" value="1"/>
</dbReference>
<dbReference type="Gene3D" id="3.40.1190.20">
    <property type="match status" value="1"/>
</dbReference>
<reference evidence="8 9" key="1">
    <citation type="submission" date="2018-01" db="EMBL/GenBank/DDBJ databases">
        <title>Deinococcus koreensis sp. nov., a radiation-resistant bacterium isolated from river water.</title>
        <authorList>
            <person name="Choi A."/>
        </authorList>
    </citation>
    <scope>NUCLEOTIDE SEQUENCE [LARGE SCALE GENOMIC DNA]</scope>
    <source>
        <strain evidence="8 9">SJW1-2</strain>
    </source>
</reference>
<accession>A0A2K3UT41</accession>
<evidence type="ECO:0000259" key="7">
    <source>
        <dbReference type="Pfam" id="PF00294"/>
    </source>
</evidence>
<dbReference type="GO" id="GO:0005524">
    <property type="term" value="F:ATP binding"/>
    <property type="evidence" value="ECO:0007669"/>
    <property type="project" value="UniProtKB-KW"/>
</dbReference>
<evidence type="ECO:0000313" key="9">
    <source>
        <dbReference type="Proteomes" id="UP000236379"/>
    </source>
</evidence>
<name>A0A2K3UT41_9DEIO</name>
<keyword evidence="3" id="KW-0547">Nucleotide-binding</keyword>
<dbReference type="AlphaFoldDB" id="A0A2K3UT41"/>
<dbReference type="GO" id="GO:0008443">
    <property type="term" value="F:phosphofructokinase activity"/>
    <property type="evidence" value="ECO:0007669"/>
    <property type="project" value="UniProtKB-ARBA"/>
</dbReference>
<keyword evidence="5" id="KW-0067">ATP-binding</keyword>
<keyword evidence="9" id="KW-1185">Reference proteome</keyword>
<comment type="caution">
    <text evidence="8">The sequence shown here is derived from an EMBL/GenBank/DDBJ whole genome shotgun (WGS) entry which is preliminary data.</text>
</comment>
<dbReference type="PIRSF" id="PIRSF000535">
    <property type="entry name" value="1PFK/6PFK/LacC"/>
    <property type="match status" value="1"/>
</dbReference>
<evidence type="ECO:0000256" key="5">
    <source>
        <dbReference type="ARBA" id="ARBA00022840"/>
    </source>
</evidence>
<dbReference type="NCBIfam" id="TIGR03168">
    <property type="entry name" value="1-PFK"/>
    <property type="match status" value="1"/>
</dbReference>
<dbReference type="FunFam" id="3.40.1190.20:FF:000001">
    <property type="entry name" value="Phosphofructokinase"/>
    <property type="match status" value="1"/>
</dbReference>
<dbReference type="InterPro" id="IPR017583">
    <property type="entry name" value="Tagatose/fructose_Pkinase"/>
</dbReference>
<keyword evidence="2 6" id="KW-0808">Transferase</keyword>
<evidence type="ECO:0000256" key="1">
    <source>
        <dbReference type="ARBA" id="ARBA00010688"/>
    </source>
</evidence>
<evidence type="ECO:0000313" key="8">
    <source>
        <dbReference type="EMBL" id="PNY79705.1"/>
    </source>
</evidence>
<dbReference type="PANTHER" id="PTHR46566">
    <property type="entry name" value="1-PHOSPHOFRUCTOKINASE-RELATED"/>
    <property type="match status" value="1"/>
</dbReference>
<dbReference type="PANTHER" id="PTHR46566:SF2">
    <property type="entry name" value="ATP-DEPENDENT 6-PHOSPHOFRUCTOKINASE ISOZYME 2"/>
    <property type="match status" value="1"/>
</dbReference>
<organism evidence="8 9">
    <name type="scientific">Deinococcus koreensis</name>
    <dbReference type="NCBI Taxonomy" id="2054903"/>
    <lineage>
        <taxon>Bacteria</taxon>
        <taxon>Thermotogati</taxon>
        <taxon>Deinococcota</taxon>
        <taxon>Deinococci</taxon>
        <taxon>Deinococcales</taxon>
        <taxon>Deinococcaceae</taxon>
        <taxon>Deinococcus</taxon>
    </lineage>
</organism>
<proteinExistence type="inferred from homology"/>
<dbReference type="OrthoDB" id="9801219at2"/>
<dbReference type="GO" id="GO:0016052">
    <property type="term" value="P:carbohydrate catabolic process"/>
    <property type="evidence" value="ECO:0007669"/>
    <property type="project" value="UniProtKB-ARBA"/>
</dbReference>
<dbReference type="InterPro" id="IPR029056">
    <property type="entry name" value="Ribokinase-like"/>
</dbReference>
<dbReference type="CDD" id="cd01164">
    <property type="entry name" value="FruK_PfkB_like"/>
    <property type="match status" value="1"/>
</dbReference>
<dbReference type="Proteomes" id="UP000236379">
    <property type="component" value="Unassembled WGS sequence"/>
</dbReference>
<dbReference type="Pfam" id="PF00294">
    <property type="entry name" value="PfkB"/>
    <property type="match status" value="1"/>
</dbReference>
<protein>
    <submittedName>
        <fullName evidence="8">1-phosphofructokinase</fullName>
    </submittedName>
</protein>
<evidence type="ECO:0000256" key="4">
    <source>
        <dbReference type="ARBA" id="ARBA00022777"/>
    </source>
</evidence>
<comment type="similarity">
    <text evidence="1">Belongs to the carbohydrate kinase PfkB family.</text>
</comment>
<evidence type="ECO:0000256" key="2">
    <source>
        <dbReference type="ARBA" id="ARBA00022679"/>
    </source>
</evidence>
<dbReference type="GO" id="GO:0005829">
    <property type="term" value="C:cytosol"/>
    <property type="evidence" value="ECO:0007669"/>
    <property type="project" value="TreeGrafter"/>
</dbReference>
<gene>
    <name evidence="8" type="ORF">CVO96_17255</name>
</gene>
<dbReference type="GO" id="GO:0044281">
    <property type="term" value="P:small molecule metabolic process"/>
    <property type="evidence" value="ECO:0007669"/>
    <property type="project" value="UniProtKB-ARBA"/>
</dbReference>
<dbReference type="EMBL" id="PPPD01000002">
    <property type="protein sequence ID" value="PNY79705.1"/>
    <property type="molecule type" value="Genomic_DNA"/>
</dbReference>
<keyword evidence="4 8" id="KW-0418">Kinase</keyword>